<feature type="region of interest" description="Disordered" evidence="1">
    <location>
        <begin position="851"/>
        <end position="870"/>
    </location>
</feature>
<accession>A0AAV7JBW9</accession>
<gene>
    <name evidence="2" type="ORF">LOD99_9416</name>
</gene>
<dbReference type="InterPro" id="IPR011993">
    <property type="entry name" value="PH-like_dom_sf"/>
</dbReference>
<name>A0AAV7JBW9_9METZ</name>
<proteinExistence type="predicted"/>
<evidence type="ECO:0000256" key="1">
    <source>
        <dbReference type="SAM" id="MobiDB-lite"/>
    </source>
</evidence>
<evidence type="ECO:0000313" key="3">
    <source>
        <dbReference type="Proteomes" id="UP001165289"/>
    </source>
</evidence>
<feature type="region of interest" description="Disordered" evidence="1">
    <location>
        <begin position="363"/>
        <end position="388"/>
    </location>
</feature>
<evidence type="ECO:0000313" key="2">
    <source>
        <dbReference type="EMBL" id="KAI6646209.1"/>
    </source>
</evidence>
<dbReference type="Gene3D" id="2.30.29.30">
    <property type="entry name" value="Pleckstrin-homology domain (PH domain)/Phosphotyrosine-binding domain (PTB)"/>
    <property type="match status" value="1"/>
</dbReference>
<feature type="region of interest" description="Disordered" evidence="1">
    <location>
        <begin position="440"/>
        <end position="465"/>
    </location>
</feature>
<sequence length="870" mass="97220">MSEDERAVFKAFLFSGDTECRAWNLLYRVLIQLKFVSDGTSVKLLGIHEQKESFVYEISLQSNISVKMKSDFVQWHIKITDCIESMGAKFLTPSEADKFLSCFQQLLEDVKSRQQKLSRLSLDLQPVIIPHPSVRPSSALQLTVSLPDGRKRTESVSHSTRLREVLAKVCQAERLSLKYHYLKPEKLCLDPEPAPLDMELTVGEVKVSKLQLVDRRAERDNNNAGKISFLRAWSSGDSDKDSSKQVTLLNGTFRKFDQHVISDIASEGVEFVSPTRVISERLEGAERVESPIDSVDEAELAAPFRDVFRQELPKRSSSLRSRAQEETSLDKALFSDNLCSSIDTARPSSLSRITFSESDIREAFNHSEHKPGTPNRRRAPKPPKSLPKESENILDFLQEKSKKSSQVPLFKVPQEISSQLQDEFSQKLVAIRARSPDLTTQLNNKNAPLEPLASSTPDKKAIKPRPQIAPKPAHLVVSRIKQTEPSFPLYPSTPPTEALLTSDHGTCRGVSGRVAIWRAKEIGQTDQQQQQLVFRPQTSGLFESEPLVFNLPGPPPDSPPLTPPPMRFPTDCDTLSEPIELESLIPPPLDEFYQSDLLPSSPPSPHILKIESELISTDIDDDVITDIDQLNASDNIPEDMIVLPPPHFSTLSENEFVDYPPPSPLRLFLSPSYGLTESIDPPPPTHQSNYRVEPLETNDIVTDLDDKSAIPDLNTQRVAELLTAAANSLNKEGTDRPTEASELVRAALDLIARDSKKSVPEFLIRSSYHKSDEETEALQREAPDFTKFGQDFKACMKDIISDNPTVLRPSSDDVFRAREVVETDSNESQGSEAGDVVSAVAKAMKERRQQIENTISLSDPSHSSILDDWK</sequence>
<dbReference type="EMBL" id="JAKMXF010000360">
    <property type="protein sequence ID" value="KAI6646209.1"/>
    <property type="molecule type" value="Genomic_DNA"/>
</dbReference>
<feature type="compositionally biased region" description="Polar residues" evidence="1">
    <location>
        <begin position="851"/>
        <end position="864"/>
    </location>
</feature>
<reference evidence="2 3" key="1">
    <citation type="journal article" date="2023" name="BMC Biol.">
        <title>The compact genome of the sponge Oopsacas minuta (Hexactinellida) is lacking key metazoan core genes.</title>
        <authorList>
            <person name="Santini S."/>
            <person name="Schenkelaars Q."/>
            <person name="Jourda C."/>
            <person name="Duchesne M."/>
            <person name="Belahbib H."/>
            <person name="Rocher C."/>
            <person name="Selva M."/>
            <person name="Riesgo A."/>
            <person name="Vervoort M."/>
            <person name="Leys S.P."/>
            <person name="Kodjabachian L."/>
            <person name="Le Bivic A."/>
            <person name="Borchiellini C."/>
            <person name="Claverie J.M."/>
            <person name="Renard E."/>
        </authorList>
    </citation>
    <scope>NUCLEOTIDE SEQUENCE [LARGE SCALE GENOMIC DNA]</scope>
    <source>
        <strain evidence="2">SPO-2</strain>
    </source>
</reference>
<comment type="caution">
    <text evidence="2">The sequence shown here is derived from an EMBL/GenBank/DDBJ whole genome shotgun (WGS) entry which is preliminary data.</text>
</comment>
<keyword evidence="3" id="KW-1185">Reference proteome</keyword>
<protein>
    <recommendedName>
        <fullName evidence="4">WH1 domain-containing protein</fullName>
    </recommendedName>
</protein>
<dbReference type="Proteomes" id="UP001165289">
    <property type="component" value="Unassembled WGS sequence"/>
</dbReference>
<dbReference type="AlphaFoldDB" id="A0AAV7JBW9"/>
<evidence type="ECO:0008006" key="4">
    <source>
        <dbReference type="Google" id="ProtNLM"/>
    </source>
</evidence>
<dbReference type="SUPFAM" id="SSF50729">
    <property type="entry name" value="PH domain-like"/>
    <property type="match status" value="1"/>
</dbReference>
<dbReference type="Gene3D" id="3.10.20.90">
    <property type="entry name" value="Phosphatidylinositol 3-kinase Catalytic Subunit, Chain A, domain 1"/>
    <property type="match status" value="1"/>
</dbReference>
<organism evidence="2 3">
    <name type="scientific">Oopsacas minuta</name>
    <dbReference type="NCBI Taxonomy" id="111878"/>
    <lineage>
        <taxon>Eukaryota</taxon>
        <taxon>Metazoa</taxon>
        <taxon>Porifera</taxon>
        <taxon>Hexactinellida</taxon>
        <taxon>Hexasterophora</taxon>
        <taxon>Lyssacinosida</taxon>
        <taxon>Leucopsacidae</taxon>
        <taxon>Oopsacas</taxon>
    </lineage>
</organism>